<feature type="compositionally biased region" description="Polar residues" evidence="1">
    <location>
        <begin position="125"/>
        <end position="148"/>
    </location>
</feature>
<keyword evidence="3" id="KW-1185">Reference proteome</keyword>
<comment type="caution">
    <text evidence="2">The sequence shown here is derived from an EMBL/GenBank/DDBJ whole genome shotgun (WGS) entry which is preliminary data.</text>
</comment>
<protein>
    <submittedName>
        <fullName evidence="2">Uncharacterized protein</fullName>
    </submittedName>
</protein>
<accession>A0A167KCR8</accession>
<reference evidence="2 3" key="1">
    <citation type="journal article" date="2016" name="Genome Biol. Evol.">
        <title>Divergent and convergent evolution of fungal pathogenicity.</title>
        <authorList>
            <person name="Shang Y."/>
            <person name="Xiao G."/>
            <person name="Zheng P."/>
            <person name="Cen K."/>
            <person name="Zhan S."/>
            <person name="Wang C."/>
        </authorList>
    </citation>
    <scope>NUCLEOTIDE SEQUENCE [LARGE SCALE GENOMIC DNA]</scope>
    <source>
        <strain evidence="2 3">RCEF 4871</strain>
    </source>
</reference>
<gene>
    <name evidence="2" type="ORF">NOR_00144</name>
</gene>
<evidence type="ECO:0000313" key="2">
    <source>
        <dbReference type="EMBL" id="OAA51551.1"/>
    </source>
</evidence>
<dbReference type="EMBL" id="AZHC01000001">
    <property type="protein sequence ID" value="OAA51551.1"/>
    <property type="molecule type" value="Genomic_DNA"/>
</dbReference>
<sequence length="163" mass="17238">MARIALVHSRSLRNVDYSHPPAGTLAGPRTQETDTCTERAAEHPLRVSGLDGLVLPDAVGDAGELAADAFLELDTAVDDAAGITSTVEAVDTAACWITLPALDKALPKKPMLAKPGVVQPRVRSDPSNAINGQSRSPVSHNLTPQLSQPARFGEESNYMYARA</sequence>
<evidence type="ECO:0000256" key="1">
    <source>
        <dbReference type="SAM" id="MobiDB-lite"/>
    </source>
</evidence>
<organism evidence="2 3">
    <name type="scientific">Metarhizium rileyi (strain RCEF 4871)</name>
    <name type="common">Nomuraea rileyi</name>
    <dbReference type="NCBI Taxonomy" id="1649241"/>
    <lineage>
        <taxon>Eukaryota</taxon>
        <taxon>Fungi</taxon>
        <taxon>Dikarya</taxon>
        <taxon>Ascomycota</taxon>
        <taxon>Pezizomycotina</taxon>
        <taxon>Sordariomycetes</taxon>
        <taxon>Hypocreomycetidae</taxon>
        <taxon>Hypocreales</taxon>
        <taxon>Clavicipitaceae</taxon>
        <taxon>Metarhizium</taxon>
    </lineage>
</organism>
<dbReference type="Proteomes" id="UP000243498">
    <property type="component" value="Unassembled WGS sequence"/>
</dbReference>
<name>A0A167KCR8_METRR</name>
<dbReference type="AlphaFoldDB" id="A0A167KCR8"/>
<proteinExistence type="predicted"/>
<feature type="region of interest" description="Disordered" evidence="1">
    <location>
        <begin position="116"/>
        <end position="156"/>
    </location>
</feature>
<evidence type="ECO:0000313" key="3">
    <source>
        <dbReference type="Proteomes" id="UP000243498"/>
    </source>
</evidence>